<feature type="compositionally biased region" description="Basic and acidic residues" evidence="3">
    <location>
        <begin position="382"/>
        <end position="422"/>
    </location>
</feature>
<dbReference type="InterPro" id="IPR027417">
    <property type="entry name" value="P-loop_NTPase"/>
</dbReference>
<evidence type="ECO:0000313" key="5">
    <source>
        <dbReference type="EMBL" id="GAA5056550.1"/>
    </source>
</evidence>
<reference evidence="6" key="1">
    <citation type="journal article" date="2019" name="Int. J. Syst. Evol. Microbiol.">
        <title>The Global Catalogue of Microorganisms (GCM) 10K type strain sequencing project: providing services to taxonomists for standard genome sequencing and annotation.</title>
        <authorList>
            <consortium name="The Broad Institute Genomics Platform"/>
            <consortium name="The Broad Institute Genome Sequencing Center for Infectious Disease"/>
            <person name="Wu L."/>
            <person name="Ma J."/>
        </authorList>
    </citation>
    <scope>NUCLEOTIDE SEQUENCE [LARGE SCALE GENOMIC DNA]</scope>
    <source>
        <strain evidence="6">JCM 18014</strain>
    </source>
</reference>
<keyword evidence="2" id="KW-0067">ATP-binding</keyword>
<keyword evidence="6" id="KW-1185">Reference proteome</keyword>
<proteinExistence type="predicted"/>
<sequence>MERDPEKHSLAPDELQGIYEARVAPRLFANAQPVERPTAVVLGGQPGSGKTPMQKAAEREFSGQGGLAKIIGDDLRSYLPHYKGLQRADDQTAAFYTDRDSGRLVEKAIADAAQRGVNVMVEGTMRNAETVAATLQQFREAGYTTDARALAVSPEMSALGIMQRYAAQKEARGVGRMTAPEAHQNALRGMLDTLDRIQDNRLADSLTIYRRGGEAIQRFDLSRTPEADEPRARALVEQERNRPFTPQEAAFIQREVERITPILHKHGIIAERDTNLLLEQIQVLQGRGSGPAQLGPFLSLDDLKREHGNVAQLAVKQAEKGLADAPESEREKAARILALTKDIANPDNFQRKLDEARTNQIPVRDMQGMQPLQRLATIGAAVDRELQRQRDTGRGETDRQAGRSDPVRSSADKSSREDERER</sequence>
<evidence type="ECO:0000256" key="1">
    <source>
        <dbReference type="ARBA" id="ARBA00022741"/>
    </source>
</evidence>
<dbReference type="SUPFAM" id="SSF52540">
    <property type="entry name" value="P-loop containing nucleoside triphosphate hydrolases"/>
    <property type="match status" value="1"/>
</dbReference>
<evidence type="ECO:0000259" key="4">
    <source>
        <dbReference type="Pfam" id="PF06414"/>
    </source>
</evidence>
<dbReference type="Pfam" id="PF06414">
    <property type="entry name" value="Zeta_toxin"/>
    <property type="match status" value="1"/>
</dbReference>
<dbReference type="InterPro" id="IPR010488">
    <property type="entry name" value="Zeta_toxin_domain"/>
</dbReference>
<name>A0ABP9KE59_9SPHN</name>
<feature type="domain" description="Zeta toxin" evidence="4">
    <location>
        <begin position="32"/>
        <end position="215"/>
    </location>
</feature>
<feature type="region of interest" description="Disordered" evidence="3">
    <location>
        <begin position="380"/>
        <end position="422"/>
    </location>
</feature>
<evidence type="ECO:0000256" key="3">
    <source>
        <dbReference type="SAM" id="MobiDB-lite"/>
    </source>
</evidence>
<organism evidence="5 6">
    <name type="scientific">Erythrobacter westpacificensis</name>
    <dbReference type="NCBI Taxonomy" id="1055231"/>
    <lineage>
        <taxon>Bacteria</taxon>
        <taxon>Pseudomonadati</taxon>
        <taxon>Pseudomonadota</taxon>
        <taxon>Alphaproteobacteria</taxon>
        <taxon>Sphingomonadales</taxon>
        <taxon>Erythrobacteraceae</taxon>
        <taxon>Erythrobacter/Porphyrobacter group</taxon>
        <taxon>Erythrobacter</taxon>
    </lineage>
</organism>
<dbReference type="EMBL" id="BAABHV010000012">
    <property type="protein sequence ID" value="GAA5056550.1"/>
    <property type="molecule type" value="Genomic_DNA"/>
</dbReference>
<accession>A0ABP9KE59</accession>
<dbReference type="RefSeq" id="WP_290488941.1">
    <property type="nucleotide sequence ID" value="NZ_BAABHV010000012.1"/>
</dbReference>
<evidence type="ECO:0000256" key="2">
    <source>
        <dbReference type="ARBA" id="ARBA00022840"/>
    </source>
</evidence>
<keyword evidence="1" id="KW-0547">Nucleotide-binding</keyword>
<dbReference type="Proteomes" id="UP001500518">
    <property type="component" value="Unassembled WGS sequence"/>
</dbReference>
<dbReference type="Gene3D" id="3.40.50.300">
    <property type="entry name" value="P-loop containing nucleotide triphosphate hydrolases"/>
    <property type="match status" value="1"/>
</dbReference>
<protein>
    <recommendedName>
        <fullName evidence="4">Zeta toxin domain-containing protein</fullName>
    </recommendedName>
</protein>
<gene>
    <name evidence="5" type="ORF">GCM10023208_21330</name>
</gene>
<comment type="caution">
    <text evidence="5">The sequence shown here is derived from an EMBL/GenBank/DDBJ whole genome shotgun (WGS) entry which is preliminary data.</text>
</comment>
<evidence type="ECO:0000313" key="6">
    <source>
        <dbReference type="Proteomes" id="UP001500518"/>
    </source>
</evidence>